<dbReference type="GO" id="GO:0006465">
    <property type="term" value="P:signal peptide processing"/>
    <property type="evidence" value="ECO:0007669"/>
    <property type="project" value="UniProtKB-UniRule"/>
</dbReference>
<evidence type="ECO:0000256" key="1">
    <source>
        <dbReference type="ARBA" id="ARBA00004370"/>
    </source>
</evidence>
<dbReference type="GO" id="GO:0016020">
    <property type="term" value="C:membrane"/>
    <property type="evidence" value="ECO:0007669"/>
    <property type="project" value="UniProtKB-SubCell"/>
</dbReference>
<dbReference type="Proteomes" id="UP000256388">
    <property type="component" value="Unassembled WGS sequence"/>
</dbReference>
<dbReference type="EMBL" id="QUMS01000001">
    <property type="protein sequence ID" value="REG10779.1"/>
    <property type="molecule type" value="Genomic_DNA"/>
</dbReference>
<evidence type="ECO:0000313" key="9">
    <source>
        <dbReference type="EMBL" id="REG10779.1"/>
    </source>
</evidence>
<evidence type="ECO:0000259" key="8">
    <source>
        <dbReference type="Pfam" id="PF00717"/>
    </source>
</evidence>
<dbReference type="EC" id="3.4.21.89" evidence="6"/>
<comment type="caution">
    <text evidence="9">The sequence shown here is derived from an EMBL/GenBank/DDBJ whole genome shotgun (WGS) entry which is preliminary data.</text>
</comment>
<feature type="domain" description="Peptidase S24/S26A/S26B/S26C" evidence="8">
    <location>
        <begin position="35"/>
        <end position="116"/>
    </location>
</feature>
<dbReference type="OrthoDB" id="3178064at2"/>
<keyword evidence="2" id="KW-0378">Hydrolase</keyword>
<dbReference type="NCBIfam" id="TIGR02228">
    <property type="entry name" value="sigpep_I_arch"/>
    <property type="match status" value="1"/>
</dbReference>
<dbReference type="InterPro" id="IPR015927">
    <property type="entry name" value="Peptidase_S24_S26A/B/C"/>
</dbReference>
<dbReference type="RefSeq" id="WP_158675067.1">
    <property type="nucleotide sequence ID" value="NZ_AP018437.1"/>
</dbReference>
<keyword evidence="4 7" id="KW-1133">Transmembrane helix</keyword>
<dbReference type="InterPro" id="IPR036286">
    <property type="entry name" value="LexA/Signal_pep-like_sf"/>
</dbReference>
<evidence type="ECO:0000256" key="6">
    <source>
        <dbReference type="NCBIfam" id="TIGR02228"/>
    </source>
</evidence>
<dbReference type="GO" id="GO:0009003">
    <property type="term" value="F:signal peptidase activity"/>
    <property type="evidence" value="ECO:0007669"/>
    <property type="project" value="UniProtKB-EC"/>
</dbReference>
<gene>
    <name evidence="9" type="ORF">DFR64_0640</name>
</gene>
<dbReference type="InterPro" id="IPR001733">
    <property type="entry name" value="Peptidase_S26B"/>
</dbReference>
<keyword evidence="3 7" id="KW-0812">Transmembrane</keyword>
<organism evidence="9 10">
    <name type="scientific">Pelolinea submarina</name>
    <dbReference type="NCBI Taxonomy" id="913107"/>
    <lineage>
        <taxon>Bacteria</taxon>
        <taxon>Bacillati</taxon>
        <taxon>Chloroflexota</taxon>
        <taxon>Anaerolineae</taxon>
        <taxon>Anaerolineales</taxon>
        <taxon>Anaerolineaceae</taxon>
        <taxon>Pelolinea</taxon>
    </lineage>
</organism>
<evidence type="ECO:0000256" key="5">
    <source>
        <dbReference type="ARBA" id="ARBA00023136"/>
    </source>
</evidence>
<evidence type="ECO:0000256" key="2">
    <source>
        <dbReference type="ARBA" id="ARBA00022670"/>
    </source>
</evidence>
<evidence type="ECO:0000256" key="3">
    <source>
        <dbReference type="ARBA" id="ARBA00022692"/>
    </source>
</evidence>
<feature type="transmembrane region" description="Helical" evidence="7">
    <location>
        <begin position="135"/>
        <end position="152"/>
    </location>
</feature>
<reference evidence="9 10" key="1">
    <citation type="submission" date="2018-08" db="EMBL/GenBank/DDBJ databases">
        <title>Genomic Encyclopedia of Type Strains, Phase IV (KMG-IV): sequencing the most valuable type-strain genomes for metagenomic binning, comparative biology and taxonomic classification.</title>
        <authorList>
            <person name="Goeker M."/>
        </authorList>
    </citation>
    <scope>NUCLEOTIDE SEQUENCE [LARGE SCALE GENOMIC DNA]</scope>
    <source>
        <strain evidence="9 10">DSM 23923</strain>
    </source>
</reference>
<dbReference type="Gene3D" id="2.10.109.10">
    <property type="entry name" value="Umud Fragment, subunit A"/>
    <property type="match status" value="1"/>
</dbReference>
<evidence type="ECO:0000256" key="7">
    <source>
        <dbReference type="SAM" id="Phobius"/>
    </source>
</evidence>
<evidence type="ECO:0000313" key="10">
    <source>
        <dbReference type="Proteomes" id="UP000256388"/>
    </source>
</evidence>
<comment type="subcellular location">
    <subcellularLocation>
        <location evidence="1">Membrane</location>
    </subcellularLocation>
</comment>
<feature type="transmembrane region" description="Helical" evidence="7">
    <location>
        <begin position="12"/>
        <end position="33"/>
    </location>
</feature>
<name>A0A3E0AGF6_9CHLR</name>
<dbReference type="AlphaFoldDB" id="A0A3E0AGF6"/>
<feature type="transmembrane region" description="Helical" evidence="7">
    <location>
        <begin position="183"/>
        <end position="202"/>
    </location>
</feature>
<feature type="transmembrane region" description="Helical" evidence="7">
    <location>
        <begin position="407"/>
        <end position="427"/>
    </location>
</feature>
<sequence length="444" mass="49900">MRETDKQPLSTIFSAAGLVLLFIGWFIFAPPALGGQTSYIVIIGNSMEPKFHFGDLALIREANSYAIGDIVTYQQPEIGTIFHRIIAIKNGRYTLRGDNNTWDDSYHPQSSEILGKYWFFIPSAGKYLKRLRKPANFAFLVVAFAIVFIYLLQTDGKPKKILDVRKKNKMSENSDATANPLDWLYIISIIGFVALIIAFVSFTHPIETTIADNYTYTNYGHFEYFSEVPEDIYESNQLETGDPIFRQINNSINIVFSYELESNRKVNVTGTYKMLAIIKDTTGWEKSIEIIPPSLIQESSFTSSAVLDLTEVDNVIDNFESQTGIINKRYTLILQPQVEIQGSIGERTFKESFMPELTFFLDDQKLTLTDNSSDNNEVLNPTLGGSIMGSSSSPNTISFLGLKINVLVARIISIYMIGATIIALFWFNKKFGNLIASKNISAGK</sequence>
<keyword evidence="10" id="KW-1185">Reference proteome</keyword>
<dbReference type="Pfam" id="PF00717">
    <property type="entry name" value="Peptidase_S24"/>
    <property type="match status" value="1"/>
</dbReference>
<dbReference type="CDD" id="cd06462">
    <property type="entry name" value="Peptidase_S24_S26"/>
    <property type="match status" value="1"/>
</dbReference>
<keyword evidence="2" id="KW-0645">Protease</keyword>
<evidence type="ECO:0000256" key="4">
    <source>
        <dbReference type="ARBA" id="ARBA00022989"/>
    </source>
</evidence>
<dbReference type="SUPFAM" id="SSF51306">
    <property type="entry name" value="LexA/Signal peptidase"/>
    <property type="match status" value="1"/>
</dbReference>
<accession>A0A3E0AGF6</accession>
<protein>
    <recommendedName>
        <fullName evidence="6">Signal peptidase I</fullName>
        <ecNumber evidence="6">3.4.21.89</ecNumber>
    </recommendedName>
</protein>
<proteinExistence type="predicted"/>
<keyword evidence="5 7" id="KW-0472">Membrane</keyword>
<dbReference type="GO" id="GO:0004252">
    <property type="term" value="F:serine-type endopeptidase activity"/>
    <property type="evidence" value="ECO:0007669"/>
    <property type="project" value="UniProtKB-UniRule"/>
</dbReference>